<dbReference type="HOGENOM" id="CLU_2424392_0_0_3"/>
<accession>Q10Z77</accession>
<dbReference type="OrthoDB" id="461676at2"/>
<sequence length="89" mass="10345">MLKYIVIALITLELILLTGFFKSPAHGTMRESEFFIWDYASLSNYQVVCKKLIFHPTNRRLPELSKMKPINIHSQVVNDEYCSNLTKPV</sequence>
<protein>
    <submittedName>
        <fullName evidence="1">Uncharacterized protein</fullName>
    </submittedName>
</protein>
<dbReference type="KEGG" id="ter:Tery_3344"/>
<dbReference type="RefSeq" id="WP_011612792.1">
    <property type="nucleotide sequence ID" value="NC_008312.1"/>
</dbReference>
<dbReference type="eggNOG" id="ENOG50335JN">
    <property type="taxonomic scope" value="Bacteria"/>
</dbReference>
<reference evidence="1" key="1">
    <citation type="submission" date="2006-06" db="EMBL/GenBank/DDBJ databases">
        <title>Complete sequence of Trichodesmium erythraeum IMS101.</title>
        <authorList>
            <consortium name="US DOE Joint Genome Institute"/>
            <person name="Copeland A."/>
            <person name="Lucas S."/>
            <person name="Lapidus A."/>
            <person name="Barry K."/>
            <person name="Detter J.C."/>
            <person name="Glavina del Rio T."/>
            <person name="Hammon N."/>
            <person name="Israni S."/>
            <person name="Dalin E."/>
            <person name="Tice H."/>
            <person name="Pitluck S."/>
            <person name="Kiss H."/>
            <person name="Munk A.C."/>
            <person name="Brettin T."/>
            <person name="Bruce D."/>
            <person name="Han C."/>
            <person name="Tapia R."/>
            <person name="Gilna P."/>
            <person name="Schmutz J."/>
            <person name="Larimer F."/>
            <person name="Land M."/>
            <person name="Hauser L."/>
            <person name="Kyrpides N."/>
            <person name="Kim E."/>
            <person name="Richardson P."/>
        </authorList>
    </citation>
    <scope>NUCLEOTIDE SEQUENCE [LARGE SCALE GENOMIC DNA]</scope>
    <source>
        <strain evidence="1">IMS101</strain>
    </source>
</reference>
<dbReference type="AlphaFoldDB" id="Q10Z77"/>
<organism evidence="1">
    <name type="scientific">Trichodesmium erythraeum (strain IMS101)</name>
    <dbReference type="NCBI Taxonomy" id="203124"/>
    <lineage>
        <taxon>Bacteria</taxon>
        <taxon>Bacillati</taxon>
        <taxon>Cyanobacteriota</taxon>
        <taxon>Cyanophyceae</taxon>
        <taxon>Oscillatoriophycideae</taxon>
        <taxon>Oscillatoriales</taxon>
        <taxon>Microcoleaceae</taxon>
        <taxon>Trichodesmium</taxon>
    </lineage>
</organism>
<proteinExistence type="predicted"/>
<dbReference type="EMBL" id="CP000393">
    <property type="protein sequence ID" value="ABG52447.1"/>
    <property type="molecule type" value="Genomic_DNA"/>
</dbReference>
<gene>
    <name evidence="1" type="ordered locus">Tery_3344</name>
</gene>
<name>Q10Z77_TRIEI</name>
<evidence type="ECO:0000313" key="1">
    <source>
        <dbReference type="EMBL" id="ABG52447.1"/>
    </source>
</evidence>